<name>A0A814MU22_ADIRI</name>
<dbReference type="InterPro" id="IPR050579">
    <property type="entry name" value="PMP-22/EMP/MP20-like"/>
</dbReference>
<reference evidence="6" key="1">
    <citation type="submission" date="2021-02" db="EMBL/GenBank/DDBJ databases">
        <authorList>
            <person name="Nowell W R."/>
        </authorList>
    </citation>
    <scope>NUCLEOTIDE SEQUENCE</scope>
</reference>
<feature type="transmembrane region" description="Helical" evidence="5">
    <location>
        <begin position="82"/>
        <end position="104"/>
    </location>
</feature>
<sequence length="387" mass="41174">MQSKTRLVSIIVGSSIAIAFILYVVSNALPEWSKISDGSDTLKLGLWQGCLSIIGVTTCSDIKCPEADDNTSFCRKVLAGRAFMTLACILSGICAICLIVYAAVGDKVPKIVLIASKVLTFVTLIMGITGVGVGGSISQTLNEAVEGYSLGASVIIGIIAVIINLGGAIASLFIHTIHYNQNFFRIDLHSISLIDIRKQCRQAFDLCLLLLVFYWYVVLSKELNQTALFALHRFWAIAEGITIATGLWRTCVTSVGTTVCGDFKCVSGSDTAGACERVMAGRAFMTLACILSGICTIAFFIFGAMKDRHHRLLLLFFKVLGFVCLVMGSIGVGVGGSILQVLNEKADVFRLGAAAILGIIAVAFNLVAAVAALFAKASPTGIQYEQS</sequence>
<dbReference type="PANTHER" id="PTHR10671">
    <property type="entry name" value="EPITHELIAL MEMBRANE PROTEIN-RELATED"/>
    <property type="match status" value="1"/>
</dbReference>
<organism evidence="6 7">
    <name type="scientific">Adineta ricciae</name>
    <name type="common">Rotifer</name>
    <dbReference type="NCBI Taxonomy" id="249248"/>
    <lineage>
        <taxon>Eukaryota</taxon>
        <taxon>Metazoa</taxon>
        <taxon>Spiralia</taxon>
        <taxon>Gnathifera</taxon>
        <taxon>Rotifera</taxon>
        <taxon>Eurotatoria</taxon>
        <taxon>Bdelloidea</taxon>
        <taxon>Adinetida</taxon>
        <taxon>Adinetidae</taxon>
        <taxon>Adineta</taxon>
    </lineage>
</organism>
<feature type="transmembrane region" description="Helical" evidence="5">
    <location>
        <begin position="283"/>
        <end position="305"/>
    </location>
</feature>
<evidence type="ECO:0000313" key="6">
    <source>
        <dbReference type="EMBL" id="CAF1082936.1"/>
    </source>
</evidence>
<evidence type="ECO:0000256" key="3">
    <source>
        <dbReference type="ARBA" id="ARBA00022989"/>
    </source>
</evidence>
<evidence type="ECO:0000256" key="4">
    <source>
        <dbReference type="ARBA" id="ARBA00023136"/>
    </source>
</evidence>
<protein>
    <submittedName>
        <fullName evidence="6">Uncharacterized protein</fullName>
    </submittedName>
</protein>
<keyword evidence="4 5" id="KW-0472">Membrane</keyword>
<evidence type="ECO:0000256" key="5">
    <source>
        <dbReference type="SAM" id="Phobius"/>
    </source>
</evidence>
<feature type="transmembrane region" description="Helical" evidence="5">
    <location>
        <begin position="7"/>
        <end position="25"/>
    </location>
</feature>
<dbReference type="EMBL" id="CAJNOJ010000090">
    <property type="protein sequence ID" value="CAF1082936.1"/>
    <property type="molecule type" value="Genomic_DNA"/>
</dbReference>
<dbReference type="AlphaFoldDB" id="A0A814MU22"/>
<comment type="caution">
    <text evidence="6">The sequence shown here is derived from an EMBL/GenBank/DDBJ whole genome shotgun (WGS) entry which is preliminary data.</text>
</comment>
<proteinExistence type="predicted"/>
<dbReference type="Proteomes" id="UP000663852">
    <property type="component" value="Unassembled WGS sequence"/>
</dbReference>
<feature type="transmembrane region" description="Helical" evidence="5">
    <location>
        <begin position="154"/>
        <end position="179"/>
    </location>
</feature>
<evidence type="ECO:0000313" key="7">
    <source>
        <dbReference type="Proteomes" id="UP000663852"/>
    </source>
</evidence>
<dbReference type="PANTHER" id="PTHR10671:SF108">
    <property type="entry name" value="CLAUDIN FAMILY PROTEIN-RELATED"/>
    <property type="match status" value="1"/>
</dbReference>
<evidence type="ECO:0000256" key="1">
    <source>
        <dbReference type="ARBA" id="ARBA00004141"/>
    </source>
</evidence>
<feature type="transmembrane region" description="Helical" evidence="5">
    <location>
        <begin position="200"/>
        <end position="218"/>
    </location>
</feature>
<feature type="transmembrane region" description="Helical" evidence="5">
    <location>
        <begin position="312"/>
        <end position="339"/>
    </location>
</feature>
<dbReference type="Gene3D" id="1.20.140.150">
    <property type="match status" value="2"/>
</dbReference>
<keyword evidence="2 5" id="KW-0812">Transmembrane</keyword>
<dbReference type="GO" id="GO:0005886">
    <property type="term" value="C:plasma membrane"/>
    <property type="evidence" value="ECO:0007669"/>
    <property type="project" value="TreeGrafter"/>
</dbReference>
<keyword evidence="3 5" id="KW-1133">Transmembrane helix</keyword>
<comment type="subcellular location">
    <subcellularLocation>
        <location evidence="1">Membrane</location>
        <topology evidence="1">Multi-pass membrane protein</topology>
    </subcellularLocation>
</comment>
<feature type="transmembrane region" description="Helical" evidence="5">
    <location>
        <begin position="111"/>
        <end position="134"/>
    </location>
</feature>
<evidence type="ECO:0000256" key="2">
    <source>
        <dbReference type="ARBA" id="ARBA00022692"/>
    </source>
</evidence>
<feature type="transmembrane region" description="Helical" evidence="5">
    <location>
        <begin position="351"/>
        <end position="375"/>
    </location>
</feature>
<accession>A0A814MU22</accession>
<gene>
    <name evidence="6" type="ORF">EDS130_LOCUS19069</name>
</gene>